<dbReference type="PANTHER" id="PTHR40037:SF1">
    <property type="entry name" value="PHOSPHOESTERASE SAOUHSC_00951-RELATED"/>
    <property type="match status" value="1"/>
</dbReference>
<reference evidence="3 4" key="1">
    <citation type="submission" date="2014-04" db="EMBL/GenBank/DDBJ databases">
        <title>Draft genome sequence of Bacillus azotoformans MEV2011, a (co-) denitrifying strain unable to grow in the presence of oxygen.</title>
        <authorList>
            <person name="Nielsen M."/>
            <person name="Schreiber L."/>
            <person name="Finster K."/>
            <person name="Schramm A."/>
        </authorList>
    </citation>
    <scope>NUCLEOTIDE SEQUENCE [LARGE SCALE GENOMIC DNA]</scope>
    <source>
        <strain evidence="3 4">MEV2011</strain>
    </source>
</reference>
<feature type="active site" description="Proton acceptor" evidence="2">
    <location>
        <position position="116"/>
    </location>
</feature>
<comment type="caution">
    <text evidence="3">The sequence shown here is derived from an EMBL/GenBank/DDBJ whole genome shotgun (WGS) entry which is preliminary data.</text>
</comment>
<organism evidence="3 4">
    <name type="scientific">Schinkia azotoformans MEV2011</name>
    <dbReference type="NCBI Taxonomy" id="1348973"/>
    <lineage>
        <taxon>Bacteria</taxon>
        <taxon>Bacillati</taxon>
        <taxon>Bacillota</taxon>
        <taxon>Bacilli</taxon>
        <taxon>Bacillales</taxon>
        <taxon>Bacillaceae</taxon>
        <taxon>Calidifontibacillus/Schinkia group</taxon>
        <taxon>Schinkia</taxon>
    </lineage>
</organism>
<name>A0A072NL29_SCHAZ</name>
<dbReference type="Gene3D" id="3.90.1140.10">
    <property type="entry name" value="Cyclic phosphodiesterase"/>
    <property type="match status" value="1"/>
</dbReference>
<evidence type="ECO:0000256" key="1">
    <source>
        <dbReference type="ARBA" id="ARBA00022801"/>
    </source>
</evidence>
<feature type="active site" description="Proton donor" evidence="2">
    <location>
        <position position="34"/>
    </location>
</feature>
<dbReference type="InterPro" id="IPR022932">
    <property type="entry name" value="YjcG"/>
</dbReference>
<feature type="short sequence motif" description="HXTX 1" evidence="2">
    <location>
        <begin position="34"/>
        <end position="37"/>
    </location>
</feature>
<comment type="similarity">
    <text evidence="2">Belongs to the 2H phosphoesterase superfamily. YjcG family.</text>
</comment>
<feature type="short sequence motif" description="HXTX 2" evidence="2">
    <location>
        <begin position="116"/>
        <end position="119"/>
    </location>
</feature>
<dbReference type="HAMAP" id="MF_01444">
    <property type="entry name" value="2H_phosphoesterase_YjcG"/>
    <property type="match status" value="1"/>
</dbReference>
<dbReference type="NCBIfam" id="NF010223">
    <property type="entry name" value="PRK13679.1"/>
    <property type="match status" value="1"/>
</dbReference>
<dbReference type="GO" id="GO:0016788">
    <property type="term" value="F:hydrolase activity, acting on ester bonds"/>
    <property type="evidence" value="ECO:0007669"/>
    <property type="project" value="UniProtKB-UniRule"/>
</dbReference>
<keyword evidence="3" id="KW-0436">Ligase</keyword>
<dbReference type="AlphaFoldDB" id="A0A072NL29"/>
<dbReference type="RefSeq" id="WP_035195769.1">
    <property type="nucleotide sequence ID" value="NZ_JJRY01000008.1"/>
</dbReference>
<dbReference type="Proteomes" id="UP000027936">
    <property type="component" value="Unassembled WGS sequence"/>
</dbReference>
<dbReference type="InterPro" id="IPR050580">
    <property type="entry name" value="2H_phosphoesterase_YjcG-like"/>
</dbReference>
<dbReference type="EMBL" id="JJRY01000008">
    <property type="protein sequence ID" value="KEF38399.1"/>
    <property type="molecule type" value="Genomic_DNA"/>
</dbReference>
<proteinExistence type="inferred from homology"/>
<dbReference type="SUPFAM" id="SSF55144">
    <property type="entry name" value="LigT-like"/>
    <property type="match status" value="1"/>
</dbReference>
<dbReference type="Pfam" id="PF13563">
    <property type="entry name" value="2_5_RNA_ligase2"/>
    <property type="match status" value="1"/>
</dbReference>
<dbReference type="PANTHER" id="PTHR40037">
    <property type="entry name" value="PHOSPHOESTERASE YJCG-RELATED"/>
    <property type="match status" value="1"/>
</dbReference>
<protein>
    <recommendedName>
        <fullName evidence="2">Putative phosphoesterase M670_02443</fullName>
        <ecNumber evidence="2">3.1.-.-</ecNumber>
    </recommendedName>
</protein>
<keyword evidence="1 2" id="KW-0378">Hydrolase</keyword>
<evidence type="ECO:0000313" key="4">
    <source>
        <dbReference type="Proteomes" id="UP000027936"/>
    </source>
</evidence>
<dbReference type="EC" id="3.1.-.-" evidence="2"/>
<gene>
    <name evidence="3" type="ORF">M670_02443</name>
</gene>
<dbReference type="PATRIC" id="fig|1348973.3.peg.2359"/>
<evidence type="ECO:0000256" key="2">
    <source>
        <dbReference type="HAMAP-Rule" id="MF_01444"/>
    </source>
</evidence>
<sequence length="170" mass="19606">MKYGIVIFPSKKLQDYANSFRKRYDPHISFIPPHVTLVNPFDSTEEEIKGIIQNLNNIALNSSPFTLEVYKAKTFHPVANKIFLAIKKDEELLNLHGKLNAHVFSNKEKTESFVPHITIGQKLSNPEHSDIVGQLTMMDVAHSEVVDRFHLLYQLNNDQWTTYETFHLGK</sequence>
<accession>A0A072NL29</accession>
<dbReference type="InterPro" id="IPR009097">
    <property type="entry name" value="Cyclic_Pdiesterase"/>
</dbReference>
<dbReference type="GO" id="GO:0016874">
    <property type="term" value="F:ligase activity"/>
    <property type="evidence" value="ECO:0007669"/>
    <property type="project" value="UniProtKB-KW"/>
</dbReference>
<evidence type="ECO:0000313" key="3">
    <source>
        <dbReference type="EMBL" id="KEF38399.1"/>
    </source>
</evidence>
<dbReference type="OrthoDB" id="1524661at2"/>